<dbReference type="EMBL" id="FJOF01000001">
    <property type="protein sequence ID" value="CZR35673.1"/>
    <property type="molecule type" value="Genomic_DNA"/>
</dbReference>
<sequence>MSNQSNEMEYSFDDSVNRDIDVPDAEALSGTSCNSEDPVVTTIGLLATDENEEQVQEVIEDLEGNGILRHLRAVDKYLKLGENRSLLNNRRFPDSEGNDLMCKSAKHRDTLDLLCDIHDLQSSNEPVAAMTYFQDYNYAISHLDRAKYLLRQWLAQR</sequence>
<dbReference type="RefSeq" id="XP_031076266.1">
    <property type="nucleotide sequence ID" value="XM_031225651.1"/>
</dbReference>
<dbReference type="GeneID" id="42045094"/>
<dbReference type="Proteomes" id="UP000183971">
    <property type="component" value="Unassembled WGS sequence"/>
</dbReference>
<proteinExistence type="predicted"/>
<dbReference type="VEuPathDB" id="FungiDB:FPRO_00204"/>
<evidence type="ECO:0000313" key="1">
    <source>
        <dbReference type="EMBL" id="CZR35673.1"/>
    </source>
</evidence>
<protein>
    <submittedName>
        <fullName evidence="1">Uncharacterized protein</fullName>
    </submittedName>
</protein>
<comment type="caution">
    <text evidence="1">The sequence shown here is derived from an EMBL/GenBank/DDBJ whole genome shotgun (WGS) entry which is preliminary data.</text>
</comment>
<gene>
    <name evidence="1" type="ORF">FPRO_00204</name>
</gene>
<accession>A0A1L7V454</accession>
<name>A0A1L7V454_FUSPR</name>
<reference evidence="2" key="1">
    <citation type="journal article" date="2016" name="Genome Biol. Evol.">
        <title>Comparative 'omics' of the Fusarium fujikuroi species complex highlights differences in genetic potential and metabolite synthesis.</title>
        <authorList>
            <person name="Niehaus E.-M."/>
            <person name="Muensterkoetter M."/>
            <person name="Proctor R.H."/>
            <person name="Brown D.W."/>
            <person name="Sharon A."/>
            <person name="Idan Y."/>
            <person name="Oren-Young L."/>
            <person name="Sieber C.M."/>
            <person name="Novak O."/>
            <person name="Pencik A."/>
            <person name="Tarkowska D."/>
            <person name="Hromadova K."/>
            <person name="Freeman S."/>
            <person name="Maymon M."/>
            <person name="Elazar M."/>
            <person name="Youssef S.A."/>
            <person name="El-Shabrawy E.S.M."/>
            <person name="Shalaby A.B.A."/>
            <person name="Houterman P."/>
            <person name="Brock N.L."/>
            <person name="Burkhardt I."/>
            <person name="Tsavkelova E.A."/>
            <person name="Dickschat J.S."/>
            <person name="Galuszka P."/>
            <person name="Gueldener U."/>
            <person name="Tudzynski B."/>
        </authorList>
    </citation>
    <scope>NUCLEOTIDE SEQUENCE [LARGE SCALE GENOMIC DNA]</scope>
    <source>
        <strain evidence="2">ET1</strain>
    </source>
</reference>
<keyword evidence="2" id="KW-1185">Reference proteome</keyword>
<organism evidence="1 2">
    <name type="scientific">Fusarium proliferatum (strain ET1)</name>
    <name type="common">Orchid endophyte fungus</name>
    <dbReference type="NCBI Taxonomy" id="1227346"/>
    <lineage>
        <taxon>Eukaryota</taxon>
        <taxon>Fungi</taxon>
        <taxon>Dikarya</taxon>
        <taxon>Ascomycota</taxon>
        <taxon>Pezizomycotina</taxon>
        <taxon>Sordariomycetes</taxon>
        <taxon>Hypocreomycetidae</taxon>
        <taxon>Hypocreales</taxon>
        <taxon>Nectriaceae</taxon>
        <taxon>Fusarium</taxon>
        <taxon>Fusarium fujikuroi species complex</taxon>
    </lineage>
</organism>
<evidence type="ECO:0000313" key="2">
    <source>
        <dbReference type="Proteomes" id="UP000183971"/>
    </source>
</evidence>
<dbReference type="AlphaFoldDB" id="A0A1L7V454"/>